<dbReference type="GO" id="GO:0007032">
    <property type="term" value="P:endosome organization"/>
    <property type="evidence" value="ECO:0007669"/>
    <property type="project" value="InterPro"/>
</dbReference>
<dbReference type="EMBL" id="CAAALY010278910">
    <property type="protein sequence ID" value="VEL43114.1"/>
    <property type="molecule type" value="Genomic_DNA"/>
</dbReference>
<accession>A0A3S5C8Z3</accession>
<dbReference type="Proteomes" id="UP000784294">
    <property type="component" value="Unassembled WGS sequence"/>
</dbReference>
<comment type="caution">
    <text evidence="1">The sequence shown here is derived from an EMBL/GenBank/DDBJ whole genome shotgun (WGS) entry which is preliminary data.</text>
</comment>
<gene>
    <name evidence="1" type="ORF">PXEA_LOCUS36554</name>
</gene>
<proteinExistence type="predicted"/>
<sequence>MQYVAVGSISLGLTNSFFAFSSNGCSKQIHKPATSGGTGGGLVMWRDRHADEQRLGLRCLCLHAMSIVYARCFSEISSVSDIPLLVHLLDRTQSAAERDSLLLLLDRLMMDRVSSLRYLSQFASFF</sequence>
<dbReference type="PANTHER" id="PTHR36983">
    <property type="entry name" value="DNAJ HOMOLOG SUBFAMILY C MEMBER 13"/>
    <property type="match status" value="1"/>
</dbReference>
<dbReference type="GO" id="GO:2000641">
    <property type="term" value="P:regulation of early endosome to late endosome transport"/>
    <property type="evidence" value="ECO:0007669"/>
    <property type="project" value="InterPro"/>
</dbReference>
<evidence type="ECO:0000313" key="1">
    <source>
        <dbReference type="EMBL" id="VEL43114.1"/>
    </source>
</evidence>
<dbReference type="PANTHER" id="PTHR36983:SF2">
    <property type="entry name" value="DNAJ HOMOLOG SUBFAMILY C MEMBER 13"/>
    <property type="match status" value="1"/>
</dbReference>
<keyword evidence="2" id="KW-1185">Reference proteome</keyword>
<organism evidence="1 2">
    <name type="scientific">Protopolystoma xenopodis</name>
    <dbReference type="NCBI Taxonomy" id="117903"/>
    <lineage>
        <taxon>Eukaryota</taxon>
        <taxon>Metazoa</taxon>
        <taxon>Spiralia</taxon>
        <taxon>Lophotrochozoa</taxon>
        <taxon>Platyhelminthes</taxon>
        <taxon>Monogenea</taxon>
        <taxon>Polyopisthocotylea</taxon>
        <taxon>Polystomatidea</taxon>
        <taxon>Polystomatidae</taxon>
        <taxon>Protopolystoma</taxon>
    </lineage>
</organism>
<protein>
    <submittedName>
        <fullName evidence="1">Uncharacterized protein</fullName>
    </submittedName>
</protein>
<name>A0A3S5C8Z3_9PLAT</name>
<reference evidence="1" key="1">
    <citation type="submission" date="2018-11" db="EMBL/GenBank/DDBJ databases">
        <authorList>
            <consortium name="Pathogen Informatics"/>
        </authorList>
    </citation>
    <scope>NUCLEOTIDE SEQUENCE</scope>
</reference>
<dbReference type="InterPro" id="IPR044978">
    <property type="entry name" value="GRV2/DNAJC13"/>
</dbReference>
<dbReference type="GO" id="GO:0006898">
    <property type="term" value="P:receptor-mediated endocytosis"/>
    <property type="evidence" value="ECO:0007669"/>
    <property type="project" value="TreeGrafter"/>
</dbReference>
<dbReference type="GO" id="GO:0010008">
    <property type="term" value="C:endosome membrane"/>
    <property type="evidence" value="ECO:0007669"/>
    <property type="project" value="TreeGrafter"/>
</dbReference>
<evidence type="ECO:0000313" key="2">
    <source>
        <dbReference type="Proteomes" id="UP000784294"/>
    </source>
</evidence>
<dbReference type="AlphaFoldDB" id="A0A3S5C8Z3"/>
<dbReference type="OrthoDB" id="69656at2759"/>